<keyword evidence="6" id="KW-1185">Reference proteome</keyword>
<dbReference type="Pfam" id="PF02525">
    <property type="entry name" value="Flavodoxin_2"/>
    <property type="match status" value="1"/>
</dbReference>
<dbReference type="InterPro" id="IPR029039">
    <property type="entry name" value="Flavoprotein-like_sf"/>
</dbReference>
<dbReference type="PANTHER" id="PTHR10204:SF34">
    <property type="entry name" value="NAD(P)H DEHYDROGENASE [QUINONE] 1 ISOFORM 1"/>
    <property type="match status" value="1"/>
</dbReference>
<dbReference type="RefSeq" id="WP_160336345.1">
    <property type="nucleotide sequence ID" value="NZ_CALPCV010000049.1"/>
</dbReference>
<dbReference type="SUPFAM" id="SSF52218">
    <property type="entry name" value="Flavoproteins"/>
    <property type="match status" value="1"/>
</dbReference>
<gene>
    <name evidence="5" type="ORF">E5987_12145</name>
</gene>
<comment type="caution">
    <text evidence="5">The sequence shown here is derived from an EMBL/GenBank/DDBJ whole genome shotgun (WGS) entry which is preliminary data.</text>
</comment>
<comment type="similarity">
    <text evidence="1">Belongs to the NAD(P)H dehydrogenase (quinone) family.</text>
</comment>
<feature type="domain" description="Flavodoxin-like fold" evidence="4">
    <location>
        <begin position="68"/>
        <end position="200"/>
    </location>
</feature>
<name>A0A6L6YQ91_9BURK</name>
<dbReference type="AlphaFoldDB" id="A0A6L6YQ91"/>
<sequence>MKKIIVAALCSVFSLHCYAADSVSHASAPKGSSVKEITNIDAVTSASIVPKQLRKPIVQTGFTDGSAKKVLFVVGDPRLDSSLEGFLVATAAEFFKKKGYEVEVRDLYKIGFNPVLTAENFYHAKDGFGKTPDDIKPEQALVSKADYIIFCYPNWHDSPNAITKGYMERVFSKQFAYRDTPKGLEGMLKGKGVYTIMNAGWLGGGQGDVGDGIGKLDKVWDKYLGAYKVVDDDTAGFWGTANLGRFVNDQSPSNTDPQYAQKLKALGELLDQHLQRDFFQRPEKK</sequence>
<feature type="signal peptide" evidence="3">
    <location>
        <begin position="1"/>
        <end position="19"/>
    </location>
</feature>
<evidence type="ECO:0000313" key="5">
    <source>
        <dbReference type="EMBL" id="MVX57931.1"/>
    </source>
</evidence>
<keyword evidence="3" id="KW-0732">Signal</keyword>
<evidence type="ECO:0000256" key="1">
    <source>
        <dbReference type="ARBA" id="ARBA00006252"/>
    </source>
</evidence>
<accession>A0A6L6YQ91</accession>
<dbReference type="GO" id="GO:0005829">
    <property type="term" value="C:cytosol"/>
    <property type="evidence" value="ECO:0007669"/>
    <property type="project" value="TreeGrafter"/>
</dbReference>
<proteinExistence type="inferred from homology"/>
<evidence type="ECO:0000256" key="3">
    <source>
        <dbReference type="SAM" id="SignalP"/>
    </source>
</evidence>
<dbReference type="InterPro" id="IPR003680">
    <property type="entry name" value="Flavodoxin_fold"/>
</dbReference>
<dbReference type="EMBL" id="WSRP01000061">
    <property type="protein sequence ID" value="MVX57931.1"/>
    <property type="molecule type" value="Genomic_DNA"/>
</dbReference>
<organism evidence="5 6">
    <name type="scientific">Parasutterella muris</name>
    <dbReference type="NCBI Taxonomy" id="2565572"/>
    <lineage>
        <taxon>Bacteria</taxon>
        <taxon>Pseudomonadati</taxon>
        <taxon>Pseudomonadota</taxon>
        <taxon>Betaproteobacteria</taxon>
        <taxon>Burkholderiales</taxon>
        <taxon>Sutterellaceae</taxon>
        <taxon>Parasutterella</taxon>
    </lineage>
</organism>
<protein>
    <submittedName>
        <fullName evidence="5">Flavodoxin family protein</fullName>
    </submittedName>
</protein>
<dbReference type="PANTHER" id="PTHR10204">
    <property type="entry name" value="NAD P H OXIDOREDUCTASE-RELATED"/>
    <property type="match status" value="1"/>
</dbReference>
<evidence type="ECO:0000259" key="4">
    <source>
        <dbReference type="Pfam" id="PF02525"/>
    </source>
</evidence>
<dbReference type="Gene3D" id="3.40.50.360">
    <property type="match status" value="1"/>
</dbReference>
<feature type="chain" id="PRO_5026710133" evidence="3">
    <location>
        <begin position="20"/>
        <end position="285"/>
    </location>
</feature>
<dbReference type="OrthoDB" id="9798454at2"/>
<keyword evidence="2" id="KW-0560">Oxidoreductase</keyword>
<dbReference type="InterPro" id="IPR051545">
    <property type="entry name" value="NAD(P)H_dehydrogenase_qn"/>
</dbReference>
<dbReference type="Proteomes" id="UP000472580">
    <property type="component" value="Unassembled WGS sequence"/>
</dbReference>
<evidence type="ECO:0000313" key="6">
    <source>
        <dbReference type="Proteomes" id="UP000472580"/>
    </source>
</evidence>
<evidence type="ECO:0000256" key="2">
    <source>
        <dbReference type="ARBA" id="ARBA00023002"/>
    </source>
</evidence>
<reference evidence="5 6" key="1">
    <citation type="submission" date="2019-12" db="EMBL/GenBank/DDBJ databases">
        <title>Microbes associate with the intestines of laboratory mice.</title>
        <authorList>
            <person name="Navarre W."/>
            <person name="Wong E."/>
        </authorList>
    </citation>
    <scope>NUCLEOTIDE SEQUENCE [LARGE SCALE GENOMIC DNA]</scope>
    <source>
        <strain evidence="5 6">NM82_D38</strain>
    </source>
</reference>
<dbReference type="GO" id="GO:0003955">
    <property type="term" value="F:NAD(P)H dehydrogenase (quinone) activity"/>
    <property type="evidence" value="ECO:0007669"/>
    <property type="project" value="TreeGrafter"/>
</dbReference>